<dbReference type="EMBL" id="LGRB01000020">
    <property type="protein sequence ID" value="OCT44700.1"/>
    <property type="molecule type" value="Genomic_DNA"/>
</dbReference>
<proteinExistence type="predicted"/>
<feature type="compositionally biased region" description="Polar residues" evidence="1">
    <location>
        <begin position="330"/>
        <end position="345"/>
    </location>
</feature>
<evidence type="ECO:0000313" key="2">
    <source>
        <dbReference type="EMBL" id="OCT44700.1"/>
    </source>
</evidence>
<protein>
    <submittedName>
        <fullName evidence="2">Uncharacterized protein</fullName>
    </submittedName>
</protein>
<dbReference type="VEuPathDB" id="FungiDB:CLCR_06066"/>
<gene>
    <name evidence="2" type="ORF">CLCR_06066</name>
</gene>
<dbReference type="OrthoDB" id="6365728at2759"/>
<dbReference type="AlphaFoldDB" id="A0A1C1C856"/>
<feature type="region of interest" description="Disordered" evidence="1">
    <location>
        <begin position="221"/>
        <end position="240"/>
    </location>
</feature>
<reference evidence="3" key="1">
    <citation type="submission" date="2015-07" db="EMBL/GenBank/DDBJ databases">
        <authorList>
            <person name="Teixeira M.M."/>
            <person name="Souza R.C."/>
            <person name="Almeida L.G."/>
            <person name="Vicente V.A."/>
            <person name="de Hoog S."/>
            <person name="Bocca A.L."/>
            <person name="de Almeida S.R."/>
            <person name="Vasconcelos A.T."/>
            <person name="Felipe M.S."/>
        </authorList>
    </citation>
    <scope>NUCLEOTIDE SEQUENCE [LARGE SCALE GENOMIC DNA]</scope>
    <source>
        <strain evidence="3">KSF</strain>
    </source>
</reference>
<organism evidence="2 3">
    <name type="scientific">Cladophialophora carrionii</name>
    <dbReference type="NCBI Taxonomy" id="86049"/>
    <lineage>
        <taxon>Eukaryota</taxon>
        <taxon>Fungi</taxon>
        <taxon>Dikarya</taxon>
        <taxon>Ascomycota</taxon>
        <taxon>Pezizomycotina</taxon>
        <taxon>Eurotiomycetes</taxon>
        <taxon>Chaetothyriomycetidae</taxon>
        <taxon>Chaetothyriales</taxon>
        <taxon>Herpotrichiellaceae</taxon>
        <taxon>Cladophialophora</taxon>
    </lineage>
</organism>
<comment type="caution">
    <text evidence="2">The sequence shown here is derived from an EMBL/GenBank/DDBJ whole genome shotgun (WGS) entry which is preliminary data.</text>
</comment>
<keyword evidence="3" id="KW-1185">Reference proteome</keyword>
<evidence type="ECO:0000256" key="1">
    <source>
        <dbReference type="SAM" id="MobiDB-lite"/>
    </source>
</evidence>
<evidence type="ECO:0000313" key="3">
    <source>
        <dbReference type="Proteomes" id="UP000094526"/>
    </source>
</evidence>
<dbReference type="Proteomes" id="UP000094526">
    <property type="component" value="Unassembled WGS sequence"/>
</dbReference>
<name>A0A1C1C856_9EURO</name>
<sequence length="345" mass="38111">MATAYFAGLPETASDVSVAVWLGANLPPKPFLSRSRNYQAADALSVQDPVATSNSLERIGFKRVPITNSPCSRYLRLAISQHVIFKAIHESVWQPLFSQHLWKCTKDSHATLKEIYSGLATEGPDFQHDWKVSTLKMLGRFDEKADVDHLITETVEGKVVNPLKSLLDRAHIESFRNDLKALLTDAIALGREAERDQSPLYVDTSPSLLKDSNGWKEYLSSSEEYDTSDGADPSVASPGSDFDPKALFVSPKIFREMMEIGSETKATASFKLELIQVGVALFPDTGIFHEGEMEWNRIRSTIKEAARSTGGWMRRSSTSTTATGLGISPISPSKNWPQQGPQGFD</sequence>
<dbReference type="VEuPathDB" id="FungiDB:G647_07381"/>
<feature type="region of interest" description="Disordered" evidence="1">
    <location>
        <begin position="309"/>
        <end position="345"/>
    </location>
</feature>
<dbReference type="STRING" id="86049.A0A1C1C856"/>
<accession>A0A1C1C856</accession>